<reference evidence="1 2" key="1">
    <citation type="submission" date="2011-04" db="EMBL/GenBank/DDBJ databases">
        <authorList>
            <person name="Muzny D."/>
            <person name="Qin X."/>
            <person name="Deng J."/>
            <person name="Jiang H."/>
            <person name="Liu Y."/>
            <person name="Qu J."/>
            <person name="Song X.-Z."/>
            <person name="Zhang L."/>
            <person name="Thornton R."/>
            <person name="Coyle M."/>
            <person name="Francisco L."/>
            <person name="Jackson L."/>
            <person name="Javaid M."/>
            <person name="Korchina V."/>
            <person name="Kovar C."/>
            <person name="Mata R."/>
            <person name="Mathew T."/>
            <person name="Ngo R."/>
            <person name="Nguyen L."/>
            <person name="Nguyen N."/>
            <person name="Okwuonu G."/>
            <person name="Ongeri F."/>
            <person name="Pham C."/>
            <person name="Simmons D."/>
            <person name="Wilczek-Boney K."/>
            <person name="Hale W."/>
            <person name="Jakkamsetti A."/>
            <person name="Pham P."/>
            <person name="Ruth R."/>
            <person name="San Lucas F."/>
            <person name="Warren J."/>
            <person name="Zhang J."/>
            <person name="Zhao Z."/>
            <person name="Zhou C."/>
            <person name="Zhu D."/>
            <person name="Lee S."/>
            <person name="Bess C."/>
            <person name="Blankenburg K."/>
            <person name="Forbes L."/>
            <person name="Fu Q."/>
            <person name="Gubbala S."/>
            <person name="Hirani K."/>
            <person name="Jayaseelan J.C."/>
            <person name="Lara F."/>
            <person name="Munidasa M."/>
            <person name="Palculict T."/>
            <person name="Patil S."/>
            <person name="Pu L.-L."/>
            <person name="Saada N."/>
            <person name="Tang L."/>
            <person name="Weissenberger G."/>
            <person name="Zhu Y."/>
            <person name="Hemphill L."/>
            <person name="Shang Y."/>
            <person name="Youmans B."/>
            <person name="Ayvaz T."/>
            <person name="Ross M."/>
            <person name="Santibanez J."/>
            <person name="Aqrawi P."/>
            <person name="Gross S."/>
            <person name="Joshi V."/>
            <person name="Fowler G."/>
            <person name="Nazareth L."/>
            <person name="Reid J."/>
            <person name="Worley K."/>
            <person name="Petrosino J."/>
            <person name="Highlander S."/>
            <person name="Gibbs R."/>
        </authorList>
    </citation>
    <scope>NUCLEOTIDE SEQUENCE [LARGE SCALE GENOMIC DNA]</scope>
    <source>
        <strain evidence="1 2">ATCC 700821</strain>
    </source>
</reference>
<dbReference type="AlphaFoldDB" id="F9DFP2"/>
<sequence length="52" mass="6124">MDTENKQNSENNSFVCIYKILLFYCKLTTILASNVKRFFCSKLQMNENHTLS</sequence>
<organism evidence="1 2">
    <name type="scientific">Prevotella pallens ATCC 700821</name>
    <dbReference type="NCBI Taxonomy" id="997353"/>
    <lineage>
        <taxon>Bacteria</taxon>
        <taxon>Pseudomonadati</taxon>
        <taxon>Bacteroidota</taxon>
        <taxon>Bacteroidia</taxon>
        <taxon>Bacteroidales</taxon>
        <taxon>Prevotellaceae</taxon>
        <taxon>Prevotella</taxon>
    </lineage>
</organism>
<proteinExistence type="predicted"/>
<dbReference type="HOGENOM" id="CLU_3083285_0_0_10"/>
<dbReference type="EMBL" id="AFPY01000019">
    <property type="protein sequence ID" value="EGQ21480.1"/>
    <property type="molecule type" value="Genomic_DNA"/>
</dbReference>
<accession>F9DFP2</accession>
<dbReference type="GO" id="GO:0016491">
    <property type="term" value="F:oxidoreductase activity"/>
    <property type="evidence" value="ECO:0007669"/>
    <property type="project" value="UniProtKB-KW"/>
</dbReference>
<name>F9DFP2_9BACT</name>
<dbReference type="EC" id="1.6.99.5" evidence="1"/>
<keyword evidence="1" id="KW-0560">Oxidoreductase</keyword>
<dbReference type="Proteomes" id="UP000004123">
    <property type="component" value="Unassembled WGS sequence"/>
</dbReference>
<protein>
    <submittedName>
        <fullName evidence="1">NADH-quinone oxidoreductase subunit M</fullName>
        <ecNumber evidence="1">1.6.99.5</ecNumber>
    </submittedName>
</protein>
<evidence type="ECO:0000313" key="2">
    <source>
        <dbReference type="Proteomes" id="UP000004123"/>
    </source>
</evidence>
<evidence type="ECO:0000313" key="1">
    <source>
        <dbReference type="EMBL" id="EGQ21480.1"/>
    </source>
</evidence>
<gene>
    <name evidence="1" type="primary">nuoM</name>
    <name evidence="1" type="ORF">HMPREF9144_0482</name>
</gene>
<dbReference type="STRING" id="997353.HMPREF9144_0482"/>
<comment type="caution">
    <text evidence="1">The sequence shown here is derived from an EMBL/GenBank/DDBJ whole genome shotgun (WGS) entry which is preliminary data.</text>
</comment>